<name>A0A6A6YXL9_9PEZI</name>
<evidence type="ECO:0000313" key="2">
    <source>
        <dbReference type="Proteomes" id="UP000504636"/>
    </source>
</evidence>
<dbReference type="EMBL" id="MU003696">
    <property type="protein sequence ID" value="KAF2813308.1"/>
    <property type="molecule type" value="Genomic_DNA"/>
</dbReference>
<dbReference type="AlphaFoldDB" id="A0A6A6YXL9"/>
<evidence type="ECO:0000313" key="1">
    <source>
        <dbReference type="EMBL" id="KAF2813308.1"/>
    </source>
</evidence>
<dbReference type="GeneID" id="54460306"/>
<reference evidence="3" key="2">
    <citation type="submission" date="2020-04" db="EMBL/GenBank/DDBJ databases">
        <authorList>
            <consortium name="NCBI Genome Project"/>
        </authorList>
    </citation>
    <scope>NUCLEOTIDE SEQUENCE</scope>
    <source>
        <strain evidence="3">CBS 304.34</strain>
    </source>
</reference>
<dbReference type="Proteomes" id="UP000504636">
    <property type="component" value="Unplaced"/>
</dbReference>
<evidence type="ECO:0000313" key="3">
    <source>
        <dbReference type="RefSeq" id="XP_033580272.1"/>
    </source>
</evidence>
<dbReference type="RefSeq" id="XP_033580272.1">
    <property type="nucleotide sequence ID" value="XM_033719413.1"/>
</dbReference>
<reference evidence="1 3" key="1">
    <citation type="journal article" date="2020" name="Stud. Mycol.">
        <title>101 Dothideomycetes genomes: a test case for predicting lifestyles and emergence of pathogens.</title>
        <authorList>
            <person name="Haridas S."/>
            <person name="Albert R."/>
            <person name="Binder M."/>
            <person name="Bloem J."/>
            <person name="Labutti K."/>
            <person name="Salamov A."/>
            <person name="Andreopoulos B."/>
            <person name="Baker S."/>
            <person name="Barry K."/>
            <person name="Bills G."/>
            <person name="Bluhm B."/>
            <person name="Cannon C."/>
            <person name="Castanera R."/>
            <person name="Culley D."/>
            <person name="Daum C."/>
            <person name="Ezra D."/>
            <person name="Gonzalez J."/>
            <person name="Henrissat B."/>
            <person name="Kuo A."/>
            <person name="Liang C."/>
            <person name="Lipzen A."/>
            <person name="Lutzoni F."/>
            <person name="Magnuson J."/>
            <person name="Mondo S."/>
            <person name="Nolan M."/>
            <person name="Ohm R."/>
            <person name="Pangilinan J."/>
            <person name="Park H.-J."/>
            <person name="Ramirez L."/>
            <person name="Alfaro M."/>
            <person name="Sun H."/>
            <person name="Tritt A."/>
            <person name="Yoshinaga Y."/>
            <person name="Zwiers L.-H."/>
            <person name="Turgeon B."/>
            <person name="Goodwin S."/>
            <person name="Spatafora J."/>
            <person name="Crous P."/>
            <person name="Grigoriev I."/>
        </authorList>
    </citation>
    <scope>NUCLEOTIDE SEQUENCE</scope>
    <source>
        <strain evidence="1 3">CBS 304.34</strain>
    </source>
</reference>
<reference evidence="3" key="3">
    <citation type="submission" date="2025-04" db="UniProtKB">
        <authorList>
            <consortium name="RefSeq"/>
        </authorList>
    </citation>
    <scope>IDENTIFICATION</scope>
    <source>
        <strain evidence="3">CBS 304.34</strain>
    </source>
</reference>
<gene>
    <name evidence="1 3" type="ORF">BDZ99DRAFT_460568</name>
</gene>
<keyword evidence="2" id="KW-1185">Reference proteome</keyword>
<organism evidence="1">
    <name type="scientific">Mytilinidion resinicola</name>
    <dbReference type="NCBI Taxonomy" id="574789"/>
    <lineage>
        <taxon>Eukaryota</taxon>
        <taxon>Fungi</taxon>
        <taxon>Dikarya</taxon>
        <taxon>Ascomycota</taxon>
        <taxon>Pezizomycotina</taxon>
        <taxon>Dothideomycetes</taxon>
        <taxon>Pleosporomycetidae</taxon>
        <taxon>Mytilinidiales</taxon>
        <taxon>Mytilinidiaceae</taxon>
        <taxon>Mytilinidion</taxon>
    </lineage>
</organism>
<sequence length="55" mass="6191">MATYKPSKIVTAHSHTLVLSSLPTSSYGTNMNTLVFTTYDIIPFNHQNHTHPPDY</sequence>
<proteinExistence type="predicted"/>
<accession>A0A6A6YXL9</accession>
<protein>
    <submittedName>
        <fullName evidence="1 3">Uncharacterized protein</fullName>
    </submittedName>
</protein>